<proteinExistence type="inferred from homology"/>
<dbReference type="PANTHER" id="PTHR35897">
    <property type="entry name" value="METHYLTRANSFERASE AUSD"/>
    <property type="match status" value="1"/>
</dbReference>
<gene>
    <name evidence="5" type="ORF">D9613_007728</name>
</gene>
<evidence type="ECO:0000256" key="4">
    <source>
        <dbReference type="ARBA" id="ARBA00038314"/>
    </source>
</evidence>
<dbReference type="EMBL" id="JAACJL010000045">
    <property type="protein sequence ID" value="KAF4613787.1"/>
    <property type="molecule type" value="Genomic_DNA"/>
</dbReference>
<dbReference type="Proteomes" id="UP000521872">
    <property type="component" value="Unassembled WGS sequence"/>
</dbReference>
<dbReference type="InterPro" id="IPR051654">
    <property type="entry name" value="Meroterpenoid_MTases"/>
</dbReference>
<dbReference type="AlphaFoldDB" id="A0A8H4QMC7"/>
<evidence type="ECO:0008006" key="7">
    <source>
        <dbReference type="Google" id="ProtNLM"/>
    </source>
</evidence>
<protein>
    <recommendedName>
        <fullName evidence="7">Methyltransferase ausD</fullName>
    </recommendedName>
</protein>
<evidence type="ECO:0000313" key="6">
    <source>
        <dbReference type="Proteomes" id="UP000521872"/>
    </source>
</evidence>
<accession>A0A8H4QMC7</accession>
<evidence type="ECO:0000256" key="2">
    <source>
        <dbReference type="ARBA" id="ARBA00022679"/>
    </source>
</evidence>
<evidence type="ECO:0000256" key="1">
    <source>
        <dbReference type="ARBA" id="ARBA00005179"/>
    </source>
</evidence>
<dbReference type="SUPFAM" id="SSF53335">
    <property type="entry name" value="S-adenosyl-L-methionine-dependent methyltransferases"/>
    <property type="match status" value="1"/>
</dbReference>
<comment type="caution">
    <text evidence="5">The sequence shown here is derived from an EMBL/GenBank/DDBJ whole genome shotgun (WGS) entry which is preliminary data.</text>
</comment>
<sequence length="324" mass="36803">MTSANDAPLSVLRQLDSTLYSNITQDDLAFFRKAVAINRSHGKEEDVEDETIKTHILDIQSKAYAVHNYNCIRRFAFIRPKIAYLAGYHHALELLKTRENPILADIGCCFGNDIRKAAMDGWPTQNLLACDLRREFWDIGHALFKSTPETFPVKFIQGDIFNDAFFSPGSSAASNIAGIDLTAIDSLTPLREKISAIHTSSLFHLFDEDQQLALAKRLSTLLLLEPGSIIFGSHGGQLIKGIRERRPPRIDPAERYMFCHSPESWKKLWCENVFSQEQGVKVRVEAELAQVERKDLGFARANESEDKANEENKFWAMKWFVQII</sequence>
<dbReference type="GO" id="GO:0016740">
    <property type="term" value="F:transferase activity"/>
    <property type="evidence" value="ECO:0007669"/>
    <property type="project" value="UniProtKB-KW"/>
</dbReference>
<keyword evidence="3" id="KW-0949">S-adenosyl-L-methionine</keyword>
<keyword evidence="2" id="KW-0808">Transferase</keyword>
<dbReference type="PANTHER" id="PTHR35897:SF1">
    <property type="entry name" value="METHYLTRANSFERASE AUSD"/>
    <property type="match status" value="1"/>
</dbReference>
<comment type="similarity">
    <text evidence="4">Belongs to the class I-like SAM-binding methyltransferase superfamily.</text>
</comment>
<evidence type="ECO:0000256" key="3">
    <source>
        <dbReference type="ARBA" id="ARBA00022691"/>
    </source>
</evidence>
<comment type="pathway">
    <text evidence="1">Secondary metabolite biosynthesis.</text>
</comment>
<organism evidence="5 6">
    <name type="scientific">Agrocybe pediades</name>
    <dbReference type="NCBI Taxonomy" id="84607"/>
    <lineage>
        <taxon>Eukaryota</taxon>
        <taxon>Fungi</taxon>
        <taxon>Dikarya</taxon>
        <taxon>Basidiomycota</taxon>
        <taxon>Agaricomycotina</taxon>
        <taxon>Agaricomycetes</taxon>
        <taxon>Agaricomycetidae</taxon>
        <taxon>Agaricales</taxon>
        <taxon>Agaricineae</taxon>
        <taxon>Strophariaceae</taxon>
        <taxon>Agrocybe</taxon>
    </lineage>
</organism>
<dbReference type="InterPro" id="IPR029063">
    <property type="entry name" value="SAM-dependent_MTases_sf"/>
</dbReference>
<reference evidence="5 6" key="1">
    <citation type="submission" date="2019-12" db="EMBL/GenBank/DDBJ databases">
        <authorList>
            <person name="Floudas D."/>
            <person name="Bentzer J."/>
            <person name="Ahren D."/>
            <person name="Johansson T."/>
            <person name="Persson P."/>
            <person name="Tunlid A."/>
        </authorList>
    </citation>
    <scope>NUCLEOTIDE SEQUENCE [LARGE SCALE GENOMIC DNA]</scope>
    <source>
        <strain evidence="5 6">CBS 102.39</strain>
    </source>
</reference>
<name>A0A8H4QMC7_9AGAR</name>
<keyword evidence="6" id="KW-1185">Reference proteome</keyword>
<evidence type="ECO:0000313" key="5">
    <source>
        <dbReference type="EMBL" id="KAF4613787.1"/>
    </source>
</evidence>
<dbReference type="Gene3D" id="3.40.50.150">
    <property type="entry name" value="Vaccinia Virus protein VP39"/>
    <property type="match status" value="1"/>
</dbReference>